<dbReference type="AlphaFoldDB" id="A0AAJ4WBW2"/>
<keyword evidence="2" id="KW-1133">Transmembrane helix</keyword>
<keyword evidence="2" id="KW-0472">Membrane</keyword>
<dbReference type="Gene3D" id="1.10.10.10">
    <property type="entry name" value="Winged helix-like DNA-binding domain superfamily/Winged helix DNA-binding domain"/>
    <property type="match status" value="1"/>
</dbReference>
<dbReference type="SUPFAM" id="SSF46894">
    <property type="entry name" value="C-terminal effector domain of the bipartite response regulators"/>
    <property type="match status" value="1"/>
</dbReference>
<accession>A0AAJ4WBW2</accession>
<dbReference type="CDD" id="cd00383">
    <property type="entry name" value="trans_reg_C"/>
    <property type="match status" value="1"/>
</dbReference>
<name>A0AAJ4WBW2_9GAMM</name>
<reference evidence="4 5" key="1">
    <citation type="submission" date="2016-10" db="EMBL/GenBank/DDBJ databases">
        <authorList>
            <person name="Varghese N."/>
            <person name="Submissions S."/>
        </authorList>
    </citation>
    <scope>NUCLEOTIDE SEQUENCE [LARGE SCALE GENOMIC DNA]</scope>
    <source>
        <strain evidence="4 5">DSM 5563</strain>
    </source>
</reference>
<evidence type="ECO:0000259" key="3">
    <source>
        <dbReference type="SMART" id="SM00862"/>
    </source>
</evidence>
<dbReference type="RefSeq" id="WP_074823535.1">
    <property type="nucleotide sequence ID" value="NZ_FOLW01000008.1"/>
</dbReference>
<feature type="transmembrane region" description="Helical" evidence="2">
    <location>
        <begin position="152"/>
        <end position="172"/>
    </location>
</feature>
<dbReference type="InterPro" id="IPR036388">
    <property type="entry name" value="WH-like_DNA-bd_sf"/>
</dbReference>
<evidence type="ECO:0000256" key="1">
    <source>
        <dbReference type="ARBA" id="ARBA00023125"/>
    </source>
</evidence>
<dbReference type="GO" id="GO:0006355">
    <property type="term" value="P:regulation of DNA-templated transcription"/>
    <property type="evidence" value="ECO:0007669"/>
    <property type="project" value="InterPro"/>
</dbReference>
<protein>
    <submittedName>
        <fullName evidence="4">DNA-binding winged helix-turn-helix (WHTH) domain-containing protein</fullName>
    </submittedName>
</protein>
<dbReference type="GO" id="GO:0000160">
    <property type="term" value="P:phosphorelay signal transduction system"/>
    <property type="evidence" value="ECO:0007669"/>
    <property type="project" value="InterPro"/>
</dbReference>
<dbReference type="SMART" id="SM00862">
    <property type="entry name" value="Trans_reg_C"/>
    <property type="match status" value="1"/>
</dbReference>
<keyword evidence="1 4" id="KW-0238">DNA-binding</keyword>
<dbReference type="GO" id="GO:0003677">
    <property type="term" value="F:DNA binding"/>
    <property type="evidence" value="ECO:0007669"/>
    <property type="project" value="UniProtKB-KW"/>
</dbReference>
<organism evidence="4 5">
    <name type="scientific">Pragia fontium DSM 5563 = ATCC 49100</name>
    <dbReference type="NCBI Taxonomy" id="1122977"/>
    <lineage>
        <taxon>Bacteria</taxon>
        <taxon>Pseudomonadati</taxon>
        <taxon>Pseudomonadota</taxon>
        <taxon>Gammaproteobacteria</taxon>
        <taxon>Enterobacterales</taxon>
        <taxon>Budviciaceae</taxon>
        <taxon>Pragia</taxon>
    </lineage>
</organism>
<evidence type="ECO:0000313" key="4">
    <source>
        <dbReference type="EMBL" id="SFD11570.1"/>
    </source>
</evidence>
<dbReference type="EMBL" id="FOLW01000008">
    <property type="protein sequence ID" value="SFD11570.1"/>
    <property type="molecule type" value="Genomic_DNA"/>
</dbReference>
<dbReference type="InterPro" id="IPR001867">
    <property type="entry name" value="OmpR/PhoB-type_DNA-bd"/>
</dbReference>
<dbReference type="Proteomes" id="UP000226420">
    <property type="component" value="Unassembled WGS sequence"/>
</dbReference>
<comment type="caution">
    <text evidence="4">The sequence shown here is derived from an EMBL/GenBank/DDBJ whole genome shotgun (WGS) entry which is preliminary data.</text>
</comment>
<dbReference type="InterPro" id="IPR016032">
    <property type="entry name" value="Sig_transdc_resp-reg_C-effctor"/>
</dbReference>
<feature type="domain" description="OmpR/PhoB-type" evidence="3">
    <location>
        <begin position="27"/>
        <end position="100"/>
    </location>
</feature>
<evidence type="ECO:0000313" key="5">
    <source>
        <dbReference type="Proteomes" id="UP000226420"/>
    </source>
</evidence>
<sequence>MKYKINAFLYYDATEGSLKLDDDGTSDTTLSITANALLYVLIQNPGVMTRDSVMKQVWDDNGLVSSNSNLNQYISLLRKTFRNYGIENIIVTIPKGRLEINPTLTIEVIDNNILHPVLQQQLIHDELADKQQETSDKAKQEKSTEISVDKNWGYAGLFIFIFACVMFFISHLSESASPQGIKLTAVDHDRCELLSIEKMINTAVKEGFIKSFDAVRTRLSINCGEDERFLFYYGDKLQTNGLGRTFLAHCAKHEDNPFSYCENYFYYAWK</sequence>
<evidence type="ECO:0000256" key="2">
    <source>
        <dbReference type="SAM" id="Phobius"/>
    </source>
</evidence>
<keyword evidence="2" id="KW-0812">Transmembrane</keyword>
<proteinExistence type="predicted"/>
<gene>
    <name evidence="4" type="ORF">SAMN02745723_10847</name>
</gene>
<dbReference type="Pfam" id="PF00486">
    <property type="entry name" value="Trans_reg_C"/>
    <property type="match status" value="1"/>
</dbReference>